<dbReference type="Gene3D" id="1.10.10.60">
    <property type="entry name" value="Homeodomain-like"/>
    <property type="match status" value="2"/>
</dbReference>
<evidence type="ECO:0000313" key="5">
    <source>
        <dbReference type="EMBL" id="MEC0242845.1"/>
    </source>
</evidence>
<dbReference type="Pfam" id="PF02311">
    <property type="entry name" value="AraC_binding"/>
    <property type="match status" value="1"/>
</dbReference>
<proteinExistence type="predicted"/>
<keyword evidence="2" id="KW-0238">DNA-binding</keyword>
<dbReference type="InterPro" id="IPR018062">
    <property type="entry name" value="HTH_AraC-typ_CS"/>
</dbReference>
<evidence type="ECO:0000259" key="4">
    <source>
        <dbReference type="PROSITE" id="PS01124"/>
    </source>
</evidence>
<dbReference type="Proteomes" id="UP001344632">
    <property type="component" value="Unassembled WGS sequence"/>
</dbReference>
<dbReference type="InterPro" id="IPR020449">
    <property type="entry name" value="Tscrpt_reg_AraC-type_HTH"/>
</dbReference>
<dbReference type="InterPro" id="IPR009057">
    <property type="entry name" value="Homeodomain-like_sf"/>
</dbReference>
<feature type="domain" description="HTH araC/xylS-type" evidence="4">
    <location>
        <begin position="173"/>
        <end position="271"/>
    </location>
</feature>
<dbReference type="PANTHER" id="PTHR43280">
    <property type="entry name" value="ARAC-FAMILY TRANSCRIPTIONAL REGULATOR"/>
    <property type="match status" value="1"/>
</dbReference>
<dbReference type="InterPro" id="IPR014710">
    <property type="entry name" value="RmlC-like_jellyroll"/>
</dbReference>
<evidence type="ECO:0000256" key="1">
    <source>
        <dbReference type="ARBA" id="ARBA00023015"/>
    </source>
</evidence>
<dbReference type="SMART" id="SM00342">
    <property type="entry name" value="HTH_ARAC"/>
    <property type="match status" value="1"/>
</dbReference>
<dbReference type="PROSITE" id="PS00041">
    <property type="entry name" value="HTH_ARAC_FAMILY_1"/>
    <property type="match status" value="1"/>
</dbReference>
<sequence>MNSNQLFFHIHYCNGRKLKEPLRVPRKFSRTLSHHELILVTGGAGSITIGEKKHPVQEGMLYYIAPGVFHSFEPNPSKPASFLTVHFSYARVSLHEGKWEVTDDMQPLGLQSAQSLKDAYSALDLFQKLVDCWNAKLPGYEFMSKTLLQQLFIAIVQHIKKQHPTDAASLKVEKIIHYMLQHISDKVTLNELSDLVQLAPTYLSRTFKETTGYSVIEFFNRMKIDKAKELLIEGDKKVKEVAQALGFTDEFYFSRIFKRNEGISPSEYYSKNVHGI</sequence>
<dbReference type="InterPro" id="IPR018060">
    <property type="entry name" value="HTH_AraC"/>
</dbReference>
<dbReference type="SUPFAM" id="SSF51215">
    <property type="entry name" value="Regulatory protein AraC"/>
    <property type="match status" value="1"/>
</dbReference>
<accession>A0ABU6GVV7</accession>
<comment type="caution">
    <text evidence="5">The sequence shown here is derived from an EMBL/GenBank/DDBJ whole genome shotgun (WGS) entry which is preliminary data.</text>
</comment>
<reference evidence="5 6" key="1">
    <citation type="submission" date="2023-03" db="EMBL/GenBank/DDBJ databases">
        <title>Bacillus Genome Sequencing.</title>
        <authorList>
            <person name="Dunlap C."/>
        </authorList>
    </citation>
    <scope>NUCLEOTIDE SEQUENCE [LARGE SCALE GENOMIC DNA]</scope>
    <source>
        <strain evidence="5 6">BD-525</strain>
    </source>
</reference>
<name>A0ABU6GVV7_9BACL</name>
<dbReference type="PROSITE" id="PS01124">
    <property type="entry name" value="HTH_ARAC_FAMILY_2"/>
    <property type="match status" value="1"/>
</dbReference>
<evidence type="ECO:0000313" key="6">
    <source>
        <dbReference type="Proteomes" id="UP001344632"/>
    </source>
</evidence>
<dbReference type="RefSeq" id="WP_326090605.1">
    <property type="nucleotide sequence ID" value="NZ_JARLKZ010000020.1"/>
</dbReference>
<protein>
    <submittedName>
        <fullName evidence="5">AraC family transcriptional regulator</fullName>
    </submittedName>
</protein>
<dbReference type="InterPro" id="IPR003313">
    <property type="entry name" value="AraC-bd"/>
</dbReference>
<dbReference type="SUPFAM" id="SSF46689">
    <property type="entry name" value="Homeodomain-like"/>
    <property type="match status" value="2"/>
</dbReference>
<keyword evidence="3" id="KW-0804">Transcription</keyword>
<evidence type="ECO:0000256" key="2">
    <source>
        <dbReference type="ARBA" id="ARBA00023125"/>
    </source>
</evidence>
<dbReference type="PRINTS" id="PR00032">
    <property type="entry name" value="HTHARAC"/>
</dbReference>
<keyword evidence="1" id="KW-0805">Transcription regulation</keyword>
<evidence type="ECO:0000256" key="3">
    <source>
        <dbReference type="ARBA" id="ARBA00023163"/>
    </source>
</evidence>
<gene>
    <name evidence="5" type="ORF">P4H66_23830</name>
</gene>
<dbReference type="EMBL" id="JARLKZ010000020">
    <property type="protein sequence ID" value="MEC0242845.1"/>
    <property type="molecule type" value="Genomic_DNA"/>
</dbReference>
<keyword evidence="6" id="KW-1185">Reference proteome</keyword>
<dbReference type="Gene3D" id="2.60.120.10">
    <property type="entry name" value="Jelly Rolls"/>
    <property type="match status" value="1"/>
</dbReference>
<dbReference type="InterPro" id="IPR037923">
    <property type="entry name" value="HTH-like"/>
</dbReference>
<organism evidence="5 6">
    <name type="scientific">Paenibacillus dokdonensis</name>
    <dbReference type="NCBI Taxonomy" id="2567944"/>
    <lineage>
        <taxon>Bacteria</taxon>
        <taxon>Bacillati</taxon>
        <taxon>Bacillota</taxon>
        <taxon>Bacilli</taxon>
        <taxon>Bacillales</taxon>
        <taxon>Paenibacillaceae</taxon>
        <taxon>Paenibacillus</taxon>
    </lineage>
</organism>
<dbReference type="Pfam" id="PF12833">
    <property type="entry name" value="HTH_18"/>
    <property type="match status" value="1"/>
</dbReference>
<dbReference type="PANTHER" id="PTHR43280:SF28">
    <property type="entry name" value="HTH-TYPE TRANSCRIPTIONAL ACTIVATOR RHAS"/>
    <property type="match status" value="1"/>
</dbReference>